<reference evidence="1 2" key="1">
    <citation type="submission" date="2018-10" db="EMBL/GenBank/DDBJ databases">
        <title>A high-quality apple genome assembly.</title>
        <authorList>
            <person name="Hu J."/>
        </authorList>
    </citation>
    <scope>NUCLEOTIDE SEQUENCE [LARGE SCALE GENOMIC DNA]</scope>
    <source>
        <strain evidence="2">cv. HFTH1</strain>
        <tissue evidence="1">Young leaf</tissue>
    </source>
</reference>
<evidence type="ECO:0000313" key="2">
    <source>
        <dbReference type="Proteomes" id="UP000290289"/>
    </source>
</evidence>
<keyword evidence="2" id="KW-1185">Reference proteome</keyword>
<proteinExistence type="predicted"/>
<dbReference type="AlphaFoldDB" id="A0A498K536"/>
<comment type="caution">
    <text evidence="1">The sequence shown here is derived from an EMBL/GenBank/DDBJ whole genome shotgun (WGS) entry which is preliminary data.</text>
</comment>
<dbReference type="EMBL" id="RDQH01000329">
    <property type="protein sequence ID" value="RXI02496.1"/>
    <property type="molecule type" value="Genomic_DNA"/>
</dbReference>
<protein>
    <submittedName>
        <fullName evidence="1">Uncharacterized protein</fullName>
    </submittedName>
</protein>
<gene>
    <name evidence="1" type="ORF">DVH24_002574</name>
</gene>
<dbReference type="Proteomes" id="UP000290289">
    <property type="component" value="Chromosome 3"/>
</dbReference>
<name>A0A498K536_MALDO</name>
<sequence length="123" mass="13949">MPRPSPTTTTSPLFLQQTIQTTITSPKVLKTLVVATTILDFSWRFLNFFNEDRLGGKVPQIPVDIRRLQVIFRPTPTTASPRIGAITIEDSSFLSSKGCDIASTCKHMYAYYYQFLNYIYGCE</sequence>
<accession>A0A498K536</accession>
<organism evidence="1 2">
    <name type="scientific">Malus domestica</name>
    <name type="common">Apple</name>
    <name type="synonym">Pyrus malus</name>
    <dbReference type="NCBI Taxonomy" id="3750"/>
    <lineage>
        <taxon>Eukaryota</taxon>
        <taxon>Viridiplantae</taxon>
        <taxon>Streptophyta</taxon>
        <taxon>Embryophyta</taxon>
        <taxon>Tracheophyta</taxon>
        <taxon>Spermatophyta</taxon>
        <taxon>Magnoliopsida</taxon>
        <taxon>eudicotyledons</taxon>
        <taxon>Gunneridae</taxon>
        <taxon>Pentapetalae</taxon>
        <taxon>rosids</taxon>
        <taxon>fabids</taxon>
        <taxon>Rosales</taxon>
        <taxon>Rosaceae</taxon>
        <taxon>Amygdaloideae</taxon>
        <taxon>Maleae</taxon>
        <taxon>Malus</taxon>
    </lineage>
</organism>
<evidence type="ECO:0000313" key="1">
    <source>
        <dbReference type="EMBL" id="RXI02496.1"/>
    </source>
</evidence>